<dbReference type="Proteomes" id="UP000199707">
    <property type="component" value="Unassembled WGS sequence"/>
</dbReference>
<name>A0A1G4V5R5_9MYCO</name>
<dbReference type="RefSeq" id="WP_090353244.1">
    <property type="nucleotide sequence ID" value="NZ_CP059894.1"/>
</dbReference>
<evidence type="ECO:0000256" key="1">
    <source>
        <dbReference type="ARBA" id="ARBA00023125"/>
    </source>
</evidence>
<evidence type="ECO:0000313" key="4">
    <source>
        <dbReference type="EMBL" id="QNJ91663.1"/>
    </source>
</evidence>
<reference evidence="4 7" key="3">
    <citation type="submission" date="2020-07" db="EMBL/GenBank/DDBJ databases">
        <title>Draft genome sequence of four isobutane-metabolizing strains capable of cometabolically degrading diverse ether contaminants.</title>
        <authorList>
            <person name="Chen W."/>
            <person name="Faulkner N."/>
            <person name="Smith C."/>
            <person name="Hyman M."/>
        </authorList>
    </citation>
    <scope>NUCLEOTIDE SEQUENCE [LARGE SCALE GENOMIC DNA]</scope>
    <source>
        <strain evidence="4 7">2A</strain>
    </source>
</reference>
<keyword evidence="1 2" id="KW-0238">DNA-binding</keyword>
<reference evidence="6" key="1">
    <citation type="submission" date="2016-10" db="EMBL/GenBank/DDBJ databases">
        <authorList>
            <person name="Varghese N."/>
            <person name="Submissions S."/>
        </authorList>
    </citation>
    <scope>NUCLEOTIDE SEQUENCE [LARGE SCALE GENOMIC DNA]</scope>
    <source>
        <strain evidence="6">UNC267MFSha1.1M11</strain>
    </source>
</reference>
<dbReference type="EMBL" id="CP059894">
    <property type="protein sequence ID" value="QNJ91663.1"/>
    <property type="molecule type" value="Genomic_DNA"/>
</dbReference>
<dbReference type="InterPro" id="IPR012340">
    <property type="entry name" value="NA-bd_OB-fold"/>
</dbReference>
<dbReference type="STRING" id="1502745.SAMN02799620_00298"/>
<organism evidence="5 6">
    <name type="scientific">Mycolicibacterium fluoranthenivorans</name>
    <dbReference type="NCBI Taxonomy" id="258505"/>
    <lineage>
        <taxon>Bacteria</taxon>
        <taxon>Bacillati</taxon>
        <taxon>Actinomycetota</taxon>
        <taxon>Actinomycetes</taxon>
        <taxon>Mycobacteriales</taxon>
        <taxon>Mycobacteriaceae</taxon>
        <taxon>Mycolicibacterium</taxon>
    </lineage>
</organism>
<dbReference type="Pfam" id="PF00436">
    <property type="entry name" value="SSB"/>
    <property type="match status" value="1"/>
</dbReference>
<dbReference type="Gene3D" id="2.40.50.140">
    <property type="entry name" value="Nucleic acid-binding proteins"/>
    <property type="match status" value="1"/>
</dbReference>
<evidence type="ECO:0000313" key="7">
    <source>
        <dbReference type="Proteomes" id="UP000515498"/>
    </source>
</evidence>
<dbReference type="EMBL" id="FMUB01000001">
    <property type="protein sequence ID" value="SCX01612.1"/>
    <property type="molecule type" value="Genomic_DNA"/>
</dbReference>
<feature type="region of interest" description="Disordered" evidence="3">
    <location>
        <begin position="113"/>
        <end position="152"/>
    </location>
</feature>
<reference evidence="5" key="2">
    <citation type="submission" date="2016-10" db="EMBL/GenBank/DDBJ databases">
        <authorList>
            <person name="de Groot N.N."/>
        </authorList>
    </citation>
    <scope>NUCLEOTIDE SEQUENCE [LARGE SCALE GENOMIC DNA]</scope>
    <source>
        <strain evidence="5">UNC267MFSha1.1M11</strain>
    </source>
</reference>
<dbReference type="SUPFAM" id="SSF50249">
    <property type="entry name" value="Nucleic acid-binding proteins"/>
    <property type="match status" value="1"/>
</dbReference>
<dbReference type="NCBIfam" id="NF004512">
    <property type="entry name" value="PRK05853.1"/>
    <property type="match status" value="1"/>
</dbReference>
<gene>
    <name evidence="4" type="ORF">HZU40_26300</name>
    <name evidence="5" type="ORF">SAMN02799620_00298</name>
</gene>
<dbReference type="CDD" id="cd04496">
    <property type="entry name" value="SSB_OBF"/>
    <property type="match status" value="1"/>
</dbReference>
<evidence type="ECO:0000256" key="2">
    <source>
        <dbReference type="PROSITE-ProRule" id="PRU00252"/>
    </source>
</evidence>
<dbReference type="InterPro" id="IPR000424">
    <property type="entry name" value="Primosome_PriB/ssb"/>
</dbReference>
<dbReference type="Proteomes" id="UP000515498">
    <property type="component" value="Chromosome"/>
</dbReference>
<dbReference type="KEGG" id="mflu:HZU40_26300"/>
<dbReference type="AlphaFoldDB" id="A0A1G4V5R5"/>
<accession>A0A1G4V5R5</accession>
<dbReference type="PROSITE" id="PS50935">
    <property type="entry name" value="SSB"/>
    <property type="match status" value="1"/>
</dbReference>
<dbReference type="GO" id="GO:0003697">
    <property type="term" value="F:single-stranded DNA binding"/>
    <property type="evidence" value="ECO:0007669"/>
    <property type="project" value="InterPro"/>
</dbReference>
<protein>
    <submittedName>
        <fullName evidence="5">Single-strand DNA-binding protein</fullName>
    </submittedName>
    <submittedName>
        <fullName evidence="4">Single-stranded DNA-binding protein</fullName>
    </submittedName>
</protein>
<proteinExistence type="predicted"/>
<sequence length="152" mass="16578">MFETPFSVVGTVITDPVPRRVGDQDFTRFRVASNSRRRTAEGSWEPGNSLYLTVNCWGRVAEGVTGALFKGDPVVVVGHIYTNEYDDKEGNRRSSVEVRATSVGPDLSRCRIKIDPSRRVPEPAAASESGADEGPEEADEHTRNSGELPISA</sequence>
<evidence type="ECO:0000313" key="6">
    <source>
        <dbReference type="Proteomes" id="UP000199707"/>
    </source>
</evidence>
<evidence type="ECO:0000313" key="5">
    <source>
        <dbReference type="EMBL" id="SCX01612.1"/>
    </source>
</evidence>
<feature type="compositionally biased region" description="Acidic residues" evidence="3">
    <location>
        <begin position="130"/>
        <end position="139"/>
    </location>
</feature>
<evidence type="ECO:0000256" key="3">
    <source>
        <dbReference type="SAM" id="MobiDB-lite"/>
    </source>
</evidence>